<keyword evidence="2" id="KW-0812">Transmembrane</keyword>
<feature type="compositionally biased region" description="Low complexity" evidence="1">
    <location>
        <begin position="84"/>
        <end position="95"/>
    </location>
</feature>
<organism evidence="4 5">
    <name type="scientific">Flexistipes sinusarabici (strain ATCC 49648 / DSM 4947 / MAS 10)</name>
    <dbReference type="NCBI Taxonomy" id="717231"/>
    <lineage>
        <taxon>Bacteria</taxon>
        <taxon>Pseudomonadati</taxon>
        <taxon>Deferribacterota</taxon>
        <taxon>Deferribacteres</taxon>
        <taxon>Deferribacterales</taxon>
        <taxon>Flexistipitaceae</taxon>
        <taxon>Flexistipes</taxon>
    </lineage>
</organism>
<evidence type="ECO:0000256" key="2">
    <source>
        <dbReference type="SAM" id="Phobius"/>
    </source>
</evidence>
<dbReference type="RefSeq" id="WP_013885996.1">
    <property type="nucleotide sequence ID" value="NC_015672.1"/>
</dbReference>
<dbReference type="SUPFAM" id="SSF50156">
    <property type="entry name" value="PDZ domain-like"/>
    <property type="match status" value="1"/>
</dbReference>
<dbReference type="InterPro" id="IPR036034">
    <property type="entry name" value="PDZ_sf"/>
</dbReference>
<name>F8E4T3_FLESM</name>
<keyword evidence="5" id="KW-1185">Reference proteome</keyword>
<dbReference type="EMBL" id="CP002858">
    <property type="protein sequence ID" value="AEI14503.1"/>
    <property type="molecule type" value="Genomic_DNA"/>
</dbReference>
<evidence type="ECO:0000313" key="5">
    <source>
        <dbReference type="Proteomes" id="UP000006621"/>
    </source>
</evidence>
<evidence type="ECO:0000256" key="1">
    <source>
        <dbReference type="SAM" id="MobiDB-lite"/>
    </source>
</evidence>
<accession>F8E4T3</accession>
<dbReference type="HOGENOM" id="CLU_955631_0_0_0"/>
<evidence type="ECO:0000259" key="3">
    <source>
        <dbReference type="Pfam" id="PF13180"/>
    </source>
</evidence>
<dbReference type="Pfam" id="PF13180">
    <property type="entry name" value="PDZ_2"/>
    <property type="match status" value="1"/>
</dbReference>
<feature type="transmembrane region" description="Helical" evidence="2">
    <location>
        <begin position="6"/>
        <end position="27"/>
    </location>
</feature>
<dbReference type="AlphaFoldDB" id="F8E4T3"/>
<evidence type="ECO:0000313" key="4">
    <source>
        <dbReference type="EMBL" id="AEI14503.1"/>
    </source>
</evidence>
<keyword evidence="2" id="KW-1133">Transmembrane helix</keyword>
<dbReference type="Gene3D" id="2.30.42.10">
    <property type="match status" value="1"/>
</dbReference>
<keyword evidence="2" id="KW-0472">Membrane</keyword>
<feature type="region of interest" description="Disordered" evidence="1">
    <location>
        <begin position="75"/>
        <end position="95"/>
    </location>
</feature>
<proteinExistence type="predicted"/>
<dbReference type="InterPro" id="IPR001478">
    <property type="entry name" value="PDZ"/>
</dbReference>
<protein>
    <recommendedName>
        <fullName evidence="3">PDZ domain-containing protein</fullName>
    </recommendedName>
</protein>
<gene>
    <name evidence="4" type="ordered locus">Flexsi_0839</name>
</gene>
<dbReference type="OrthoDB" id="9791671at2"/>
<sequence>MLNTKINFIVCSIILAFGAAVFVSGYIDYRFHPPLLDNIPDRIKNSELADEVFNREIVVEKNIFSLQTGLVPENTASKNASVQSPNTNKSKTPTKTAEEFEGELLGLLAGDGTYLAIVKFEGDVLILRKGVPQKGLELMDVFPDSVNLKYKGDIYSLAFPQQNIPGLNGEVANKDAGQKKGGKNDLHYTISKRYLTNQLQDMNSILRTVFISPHYDNGNFIGYRISRLADSSPLTKVGIKKGDILVQINGQTLDSPNKMLELFSKIDDLTAATIDILRNGQKKTLFIEVES</sequence>
<dbReference type="eggNOG" id="COG3031">
    <property type="taxonomic scope" value="Bacteria"/>
</dbReference>
<reference evidence="5" key="2">
    <citation type="submission" date="2011-06" db="EMBL/GenBank/DDBJ databases">
        <title>The complete genome of Flexistipes sinusarabici DSM 4947.</title>
        <authorList>
            <person name="Lucas S."/>
            <person name="Han J."/>
            <person name="Lapidus A."/>
            <person name="Bruce D."/>
            <person name="Goodwin L."/>
            <person name="Pitluck S."/>
            <person name="Peters L."/>
            <person name="Kyrpides N."/>
            <person name="Mavromatis K."/>
            <person name="Ivanova N."/>
            <person name="Mikhailova N."/>
            <person name="Chertkov O."/>
            <person name="Detter J.C."/>
            <person name="Tapia R."/>
            <person name="Han C."/>
            <person name="Land M."/>
            <person name="Hauser L."/>
            <person name="Markowitz V."/>
            <person name="Cheng J.-F."/>
            <person name="Hugenholtz P."/>
            <person name="Woyke T."/>
            <person name="Wu D."/>
            <person name="Spring S."/>
            <person name="Schroeder M."/>
            <person name="Brambilla E."/>
            <person name="Klenk H.-P."/>
            <person name="Eisen J.A."/>
        </authorList>
    </citation>
    <scope>NUCLEOTIDE SEQUENCE [LARGE SCALE GENOMIC DNA]</scope>
    <source>
        <strain evidence="5">DSM 4947 / MAS 10</strain>
    </source>
</reference>
<feature type="domain" description="PDZ" evidence="3">
    <location>
        <begin position="225"/>
        <end position="289"/>
    </location>
</feature>
<reference evidence="4 5" key="1">
    <citation type="journal article" date="2011" name="Stand. Genomic Sci.">
        <title>Genome sequence of the moderately thermophilic halophile Flexistipes sinusarabici strain (MAS10).</title>
        <authorList>
            <person name="Lapidus A."/>
            <person name="Chertkov O."/>
            <person name="Nolan M."/>
            <person name="Lucas S."/>
            <person name="Hammon N."/>
            <person name="Deshpande S."/>
            <person name="Cheng J.F."/>
            <person name="Tapia R."/>
            <person name="Han C."/>
            <person name="Goodwin L."/>
            <person name="Pitluck S."/>
            <person name="Liolios K."/>
            <person name="Pagani I."/>
            <person name="Ivanova N."/>
            <person name="Huntemann M."/>
            <person name="Mavromatis K."/>
            <person name="Mikhailova N."/>
            <person name="Pati A."/>
            <person name="Chen A."/>
            <person name="Palaniappan K."/>
            <person name="Land M."/>
            <person name="Hauser L."/>
            <person name="Brambilla E.M."/>
            <person name="Rohde M."/>
            <person name="Abt B."/>
            <person name="Spring S."/>
            <person name="Goker M."/>
            <person name="Bristow J."/>
            <person name="Eisen J.A."/>
            <person name="Markowitz V."/>
            <person name="Hugenholtz P."/>
            <person name="Kyrpides N.C."/>
            <person name="Klenk H.P."/>
            <person name="Woyke T."/>
        </authorList>
    </citation>
    <scope>NUCLEOTIDE SEQUENCE [LARGE SCALE GENOMIC DNA]</scope>
    <source>
        <strain evidence="5">DSM 4947 / MAS 10</strain>
    </source>
</reference>
<dbReference type="KEGG" id="fsi:Flexsi_0839"/>
<dbReference type="Proteomes" id="UP000006621">
    <property type="component" value="Chromosome"/>
</dbReference>
<dbReference type="STRING" id="717231.Flexsi_0839"/>